<dbReference type="Gene3D" id="3.30.70.360">
    <property type="match status" value="1"/>
</dbReference>
<dbReference type="AlphaFoldDB" id="A0A2G9UKN4"/>
<sequence>MKCVGSQYIEAVRKHFLAGKTQWRRTIHLVYGSEEENGSAEGMAAFVKTQEFKDLNVGFWLDEGQASETAVYKVFYAEKNQWWIKVKCQGSPGHGSKFVENTAGEKLLSVIQSALKFRDEQQKIHKTEKKSLGEVITLNLTKVEGGTAINVLPLELTACKLNNVN</sequence>
<dbReference type="Proteomes" id="UP000230423">
    <property type="component" value="Unassembled WGS sequence"/>
</dbReference>
<evidence type="ECO:0000259" key="1">
    <source>
        <dbReference type="Pfam" id="PF07687"/>
    </source>
</evidence>
<dbReference type="InterPro" id="IPR036264">
    <property type="entry name" value="Bact_exopeptidase_dim_dom"/>
</dbReference>
<feature type="domain" description="Peptidase M20 dimerisation" evidence="1">
    <location>
        <begin position="76"/>
        <end position="158"/>
    </location>
</feature>
<dbReference type="GO" id="GO:0004046">
    <property type="term" value="F:aminoacylase activity"/>
    <property type="evidence" value="ECO:0007669"/>
    <property type="project" value="TreeGrafter"/>
</dbReference>
<dbReference type="PANTHER" id="PTHR45892">
    <property type="entry name" value="AMINOACYLASE-1"/>
    <property type="match status" value="1"/>
</dbReference>
<evidence type="ECO:0000313" key="2">
    <source>
        <dbReference type="EMBL" id="PIO70787.1"/>
    </source>
</evidence>
<proteinExistence type="predicted"/>
<evidence type="ECO:0000313" key="3">
    <source>
        <dbReference type="Proteomes" id="UP000230423"/>
    </source>
</evidence>
<reference evidence="2 3" key="1">
    <citation type="submission" date="2015-09" db="EMBL/GenBank/DDBJ databases">
        <title>Draft genome of the parasitic nematode Teladorsagia circumcincta isolate WARC Sus (inbred).</title>
        <authorList>
            <person name="Mitreva M."/>
        </authorList>
    </citation>
    <scope>NUCLEOTIDE SEQUENCE [LARGE SCALE GENOMIC DNA]</scope>
    <source>
        <strain evidence="2 3">S</strain>
    </source>
</reference>
<dbReference type="PANTHER" id="PTHR45892:SF1">
    <property type="entry name" value="AMINOACYLASE-1"/>
    <property type="match status" value="1"/>
</dbReference>
<dbReference type="SUPFAM" id="SSF53187">
    <property type="entry name" value="Zn-dependent exopeptidases"/>
    <property type="match status" value="1"/>
</dbReference>
<dbReference type="InterPro" id="IPR011650">
    <property type="entry name" value="Peptidase_M20_dimer"/>
</dbReference>
<keyword evidence="3" id="KW-1185">Reference proteome</keyword>
<name>A0A2G9UKN4_TELCI</name>
<organism evidence="2 3">
    <name type="scientific">Teladorsagia circumcincta</name>
    <name type="common">Brown stomach worm</name>
    <name type="synonym">Ostertagia circumcincta</name>
    <dbReference type="NCBI Taxonomy" id="45464"/>
    <lineage>
        <taxon>Eukaryota</taxon>
        <taxon>Metazoa</taxon>
        <taxon>Ecdysozoa</taxon>
        <taxon>Nematoda</taxon>
        <taxon>Chromadorea</taxon>
        <taxon>Rhabditida</taxon>
        <taxon>Rhabditina</taxon>
        <taxon>Rhabditomorpha</taxon>
        <taxon>Strongyloidea</taxon>
        <taxon>Trichostrongylidae</taxon>
        <taxon>Teladorsagia</taxon>
    </lineage>
</organism>
<dbReference type="SUPFAM" id="SSF55031">
    <property type="entry name" value="Bacterial exopeptidase dimerisation domain"/>
    <property type="match status" value="1"/>
</dbReference>
<protein>
    <recommendedName>
        <fullName evidence="1">Peptidase M20 dimerisation domain-containing protein</fullName>
    </recommendedName>
</protein>
<dbReference type="Pfam" id="PF07687">
    <property type="entry name" value="M20_dimer"/>
    <property type="match status" value="1"/>
</dbReference>
<dbReference type="EMBL" id="KZ346158">
    <property type="protein sequence ID" value="PIO70787.1"/>
    <property type="molecule type" value="Genomic_DNA"/>
</dbReference>
<gene>
    <name evidence="2" type="ORF">TELCIR_07345</name>
</gene>
<dbReference type="Gene3D" id="3.40.630.10">
    <property type="entry name" value="Zn peptidases"/>
    <property type="match status" value="1"/>
</dbReference>
<dbReference type="OrthoDB" id="3064516at2759"/>
<accession>A0A2G9UKN4</accession>
<dbReference type="InterPro" id="IPR052083">
    <property type="entry name" value="Aminoacylase-1_M20A"/>
</dbReference>